<dbReference type="EMBL" id="UINC01121502">
    <property type="protein sequence ID" value="SVC96714.1"/>
    <property type="molecule type" value="Genomic_DNA"/>
</dbReference>
<keyword evidence="5" id="KW-0812">Transmembrane</keyword>
<feature type="compositionally biased region" description="Low complexity" evidence="16">
    <location>
        <begin position="179"/>
        <end position="202"/>
    </location>
</feature>
<dbReference type="PANTHER" id="PTHR31535:SF3">
    <property type="entry name" value="REGULATORY PROTEIN ZESTE"/>
    <property type="match status" value="1"/>
</dbReference>
<dbReference type="PANTHER" id="PTHR31535">
    <property type="match status" value="1"/>
</dbReference>
<dbReference type="GO" id="GO:0004714">
    <property type="term" value="F:transmembrane receptor protein tyrosine kinase activity"/>
    <property type="evidence" value="ECO:0007669"/>
    <property type="project" value="UniProtKB-EC"/>
</dbReference>
<evidence type="ECO:0000256" key="13">
    <source>
        <dbReference type="ARBA" id="ARBA00023157"/>
    </source>
</evidence>
<keyword evidence="7" id="KW-0547">Nucleotide-binding</keyword>
<keyword evidence="3" id="KW-1003">Cell membrane</keyword>
<keyword evidence="13" id="KW-1015">Disulfide bond</keyword>
<keyword evidence="6" id="KW-0732">Signal</keyword>
<evidence type="ECO:0000313" key="18">
    <source>
        <dbReference type="EMBL" id="SVC96714.1"/>
    </source>
</evidence>
<keyword evidence="12" id="KW-0829">Tyrosine-protein kinase</keyword>
<evidence type="ECO:0000256" key="2">
    <source>
        <dbReference type="ARBA" id="ARBA00011902"/>
    </source>
</evidence>
<keyword evidence="9" id="KW-0067">ATP-binding</keyword>
<evidence type="ECO:0000256" key="5">
    <source>
        <dbReference type="ARBA" id="ARBA00022692"/>
    </source>
</evidence>
<evidence type="ECO:0000256" key="3">
    <source>
        <dbReference type="ARBA" id="ARBA00022475"/>
    </source>
</evidence>
<feature type="non-terminal residue" evidence="18">
    <location>
        <position position="202"/>
    </location>
</feature>
<evidence type="ECO:0000259" key="17">
    <source>
        <dbReference type="Pfam" id="PF12810"/>
    </source>
</evidence>
<feature type="non-terminal residue" evidence="18">
    <location>
        <position position="1"/>
    </location>
</feature>
<dbReference type="EC" id="2.7.10.1" evidence="2"/>
<evidence type="ECO:0000256" key="10">
    <source>
        <dbReference type="ARBA" id="ARBA00022989"/>
    </source>
</evidence>
<protein>
    <recommendedName>
        <fullName evidence="2">receptor protein-tyrosine kinase</fullName>
        <ecNumber evidence="2">2.7.10.1</ecNumber>
    </recommendedName>
</protein>
<keyword evidence="11" id="KW-0472">Membrane</keyword>
<evidence type="ECO:0000256" key="16">
    <source>
        <dbReference type="SAM" id="MobiDB-lite"/>
    </source>
</evidence>
<keyword evidence="14" id="KW-0675">Receptor</keyword>
<sequence length="202" mass="20785">VKKTLMITILCISWELNAQVALPTFQAAHYAPSLYSFSSHTFTNCGATGKTGPTLANCKSSYNTSWEDDTDFFNVQTQGIQEWTVPTTATYTIEVWGSAGGTQLYSSDYAGGYGAKMKGDFDLTKGEVIKIIAGQKGEDTRATNQDNAAPGGGGGSFVWKSSSSTLLIAAGGGGGGGRSSHSGIHANSSTSGNAANGLSNGG</sequence>
<evidence type="ECO:0000256" key="11">
    <source>
        <dbReference type="ARBA" id="ARBA00023136"/>
    </source>
</evidence>
<dbReference type="AlphaFoldDB" id="A0A382RG72"/>
<evidence type="ECO:0000256" key="7">
    <source>
        <dbReference type="ARBA" id="ARBA00022741"/>
    </source>
</evidence>
<keyword evidence="8" id="KW-0418">Kinase</keyword>
<keyword evidence="4" id="KW-0808">Transferase</keyword>
<feature type="region of interest" description="Disordered" evidence="16">
    <location>
        <begin position="170"/>
        <end position="202"/>
    </location>
</feature>
<evidence type="ECO:0000256" key="4">
    <source>
        <dbReference type="ARBA" id="ARBA00022679"/>
    </source>
</evidence>
<evidence type="ECO:0000256" key="14">
    <source>
        <dbReference type="ARBA" id="ARBA00023170"/>
    </source>
</evidence>
<evidence type="ECO:0000256" key="12">
    <source>
        <dbReference type="ARBA" id="ARBA00023137"/>
    </source>
</evidence>
<comment type="subcellular location">
    <subcellularLocation>
        <location evidence="1">Cell membrane</location>
        <topology evidence="1">Single-pass type I membrane protein</topology>
    </subcellularLocation>
</comment>
<dbReference type="InterPro" id="IPR055163">
    <property type="entry name" value="ALK/LTK-like_GRD"/>
</dbReference>
<organism evidence="18">
    <name type="scientific">marine metagenome</name>
    <dbReference type="NCBI Taxonomy" id="408172"/>
    <lineage>
        <taxon>unclassified sequences</taxon>
        <taxon>metagenomes</taxon>
        <taxon>ecological metagenomes</taxon>
    </lineage>
</organism>
<evidence type="ECO:0000256" key="1">
    <source>
        <dbReference type="ARBA" id="ARBA00004251"/>
    </source>
</evidence>
<keyword evidence="10" id="KW-1133">Transmembrane helix</keyword>
<gene>
    <name evidence="18" type="ORF">METZ01_LOCUS349568</name>
</gene>
<accession>A0A382RG72</accession>
<keyword evidence="15" id="KW-0325">Glycoprotein</keyword>
<evidence type="ECO:0000256" key="9">
    <source>
        <dbReference type="ARBA" id="ARBA00022840"/>
    </source>
</evidence>
<name>A0A382RG72_9ZZZZ</name>
<proteinExistence type="predicted"/>
<dbReference type="GO" id="GO:0005886">
    <property type="term" value="C:plasma membrane"/>
    <property type="evidence" value="ECO:0007669"/>
    <property type="project" value="UniProtKB-SubCell"/>
</dbReference>
<reference evidence="18" key="1">
    <citation type="submission" date="2018-05" db="EMBL/GenBank/DDBJ databases">
        <authorList>
            <person name="Lanie J.A."/>
            <person name="Ng W.-L."/>
            <person name="Kazmierczak K.M."/>
            <person name="Andrzejewski T.M."/>
            <person name="Davidsen T.M."/>
            <person name="Wayne K.J."/>
            <person name="Tettelin H."/>
            <person name="Glass J.I."/>
            <person name="Rusch D."/>
            <person name="Podicherti R."/>
            <person name="Tsui H.-C.T."/>
            <person name="Winkler M.E."/>
        </authorList>
    </citation>
    <scope>NUCLEOTIDE SEQUENCE</scope>
</reference>
<feature type="domain" description="ALK/LTK-like glycine-rich" evidence="17">
    <location>
        <begin position="88"/>
        <end position="195"/>
    </location>
</feature>
<dbReference type="Pfam" id="PF12810">
    <property type="entry name" value="ALK_LTK_GRD"/>
    <property type="match status" value="1"/>
</dbReference>
<evidence type="ECO:0000256" key="8">
    <source>
        <dbReference type="ARBA" id="ARBA00022777"/>
    </source>
</evidence>
<evidence type="ECO:0000256" key="6">
    <source>
        <dbReference type="ARBA" id="ARBA00022729"/>
    </source>
</evidence>
<evidence type="ECO:0000256" key="15">
    <source>
        <dbReference type="ARBA" id="ARBA00023180"/>
    </source>
</evidence>
<dbReference type="GO" id="GO:0005524">
    <property type="term" value="F:ATP binding"/>
    <property type="evidence" value="ECO:0007669"/>
    <property type="project" value="UniProtKB-KW"/>
</dbReference>